<evidence type="ECO:0000256" key="1">
    <source>
        <dbReference type="SAM" id="SignalP"/>
    </source>
</evidence>
<dbReference type="InterPro" id="IPR034641">
    <property type="entry name" value="RGL11"/>
</dbReference>
<dbReference type="PANTHER" id="PTHR43118">
    <property type="entry name" value="RHAMNOGALACTURONAN LYASE (EUROFUNG)"/>
    <property type="match status" value="1"/>
</dbReference>
<dbReference type="Pfam" id="PF18370">
    <property type="entry name" value="RGI_lyase"/>
    <property type="match status" value="1"/>
</dbReference>
<evidence type="ECO:0000313" key="5">
    <source>
        <dbReference type="Proteomes" id="UP001489509"/>
    </source>
</evidence>
<gene>
    <name evidence="4" type="ORF">WMO26_05725</name>
</gene>
<evidence type="ECO:0008006" key="6">
    <source>
        <dbReference type="Google" id="ProtNLM"/>
    </source>
</evidence>
<reference evidence="4 5" key="1">
    <citation type="submission" date="2024-03" db="EMBL/GenBank/DDBJ databases">
        <title>Human intestinal bacterial collection.</title>
        <authorList>
            <person name="Pauvert C."/>
            <person name="Hitch T.C.A."/>
            <person name="Clavel T."/>
        </authorList>
    </citation>
    <scope>NUCLEOTIDE SEQUENCE [LARGE SCALE GENOMIC DNA]</scope>
    <source>
        <strain evidence="4 5">CLA-JM-H44</strain>
    </source>
</reference>
<dbReference type="Gene3D" id="2.60.40.10">
    <property type="entry name" value="Immunoglobulins"/>
    <property type="match status" value="1"/>
</dbReference>
<evidence type="ECO:0000259" key="3">
    <source>
        <dbReference type="Pfam" id="PF21348"/>
    </source>
</evidence>
<dbReference type="EMBL" id="JBBMFD010000007">
    <property type="protein sequence ID" value="MEQ2440325.1"/>
    <property type="molecule type" value="Genomic_DNA"/>
</dbReference>
<comment type="caution">
    <text evidence="4">The sequence shown here is derived from an EMBL/GenBank/DDBJ whole genome shotgun (WGS) entry which is preliminary data.</text>
</comment>
<protein>
    <recommendedName>
        <fullName evidence="6">Rhamnogalacturonan I lyase beta-sheet domain-containing protein</fullName>
    </recommendedName>
</protein>
<evidence type="ECO:0000259" key="2">
    <source>
        <dbReference type="Pfam" id="PF18370"/>
    </source>
</evidence>
<keyword evidence="1" id="KW-0732">Signal</keyword>
<dbReference type="SUPFAM" id="SSF69318">
    <property type="entry name" value="Integrin alpha N-terminal domain"/>
    <property type="match status" value="1"/>
</dbReference>
<organism evidence="4 5">
    <name type="scientific">Solibaculum intestinale</name>
    <dbReference type="NCBI Taxonomy" id="3133165"/>
    <lineage>
        <taxon>Bacteria</taxon>
        <taxon>Bacillati</taxon>
        <taxon>Bacillota</taxon>
        <taxon>Clostridia</taxon>
        <taxon>Eubacteriales</taxon>
        <taxon>Oscillospiraceae</taxon>
        <taxon>Solibaculum</taxon>
    </lineage>
</organism>
<dbReference type="InterPro" id="IPR013783">
    <property type="entry name" value="Ig-like_fold"/>
</dbReference>
<evidence type="ECO:0000313" key="4">
    <source>
        <dbReference type="EMBL" id="MEQ2440325.1"/>
    </source>
</evidence>
<dbReference type="Proteomes" id="UP001489509">
    <property type="component" value="Unassembled WGS sequence"/>
</dbReference>
<name>A0ABV1E0R1_9FIRM</name>
<dbReference type="InterPro" id="IPR028994">
    <property type="entry name" value="Integrin_alpha_N"/>
</dbReference>
<dbReference type="Pfam" id="PF21348">
    <property type="entry name" value="RGL11_C"/>
    <property type="match status" value="1"/>
</dbReference>
<dbReference type="RefSeq" id="WP_349218820.1">
    <property type="nucleotide sequence ID" value="NZ_JBBMFD010000007.1"/>
</dbReference>
<proteinExistence type="predicted"/>
<feature type="domain" description="Rhamnogalacturonan I lyase beta-sheet" evidence="2">
    <location>
        <begin position="360"/>
        <end position="438"/>
    </location>
</feature>
<sequence>MRMKKAMAVAMAAAMLAAGSTTMGFTAAAEPAASYPYQLVDFTDFENGDTWGFVSTDQNVAPVTVVDQTDANKALEWAINRSRSTRNGGMYNVEKRFDTPIYGEQVKVEFDWRPGETDYVKREGLVHLAQVSLIDEDRNVIFSINNNVLHDGYLSYTVGEGGTSNGSYRKMLPFSDIWAWYHVSIEVDFAKDEVNLVIYDKANPEAVTTVSGIDLSVSNQLGNLGHIDLRMIRPGGDCMILDSMLIDNMAVYKTASTEDTAVSTPAEYDFTTVYVGAAPTLADVKLPSVVDVKLANGNTVSVPVTSWSCPDYNNAVSGMYLATATLGTAQGVTLSRDLTAHMWVYVRETVENRLEVSRLVENLDRGVVALQADDGIFVSWRLLASEYQADIAFNVYRNGSKINETPITTKTNLLDPLGKPGDEYVVQTIKPNESEWSEAVTASSENFLSIPIQKPANTTDVSGKQNISYNANDIMTADLDGDGQYEYIVRWYPSNGVDSGSNGRLTGPTIFDAYDTDGTILWRINIGYNMTSGEHYNQLTVQDYNGDGKAEVALLTADGTTVYAPDRATNTIDMDCPLAVIGDPTADYVIRTNSEKNNSANRVGHISEDATIFFTMFDGATGAPIDTVDYYAQTVNAGFWGDLDYNRSDRYKATSAFIQDADGAATGHNAALMCRGYYERTTVAAYSLDENNKIRLDWAHDTWYYDEEAQTWKPKDGNNFYECRGAHSTTVADVDNDGFDEFIGGAYCLDQDGTVLWSADGLFGRPNLAHGDALHVGAFLPGVDGLQLMMPHEELQDRTNSVSFLDAATGECLSGNDTNTGDVGRGVIANIDPNPGFEYWASGYPVYSAVDGSVAYESQGGMPTNFTVYWDGDLLTENLDKTNVTKPVVGEVDGKPAITGNTTLLSMTGTTHGNGSKGVPGLTADVLGDWREEIIMRTSDNTAIRIYSTTTPTDYMIYTLMHDSAYRMQCAGQMGAYNQPNHLSFYLGEDVRDQILNMELVKPNTYTVEYSAVAEASATPNPVSPDEPFTATIVTDLTVDWIDLYNEAGNGLVSTNRSMVEANGLRTWTLTTSLGTAGERTLSIGTTLADGSFVMSSKQLNVKVEKTISGDPDSFRFVKVTPKFDVAKVNTPITYEVVTEGDVERLAFFNESGAGLTTVNTVVEQGNQKVWTISVPLGTPGKRTLSIRAKLPGGAWSDGYDVSLTIAR</sequence>
<dbReference type="InterPro" id="IPR049366">
    <property type="entry name" value="RGL11_C"/>
</dbReference>
<feature type="domain" description="Rhamnogalacturonan lyase family 11 C-terminal" evidence="3">
    <location>
        <begin position="447"/>
        <end position="993"/>
    </location>
</feature>
<feature type="chain" id="PRO_5045334983" description="Rhamnogalacturonan I lyase beta-sheet domain-containing protein" evidence="1">
    <location>
        <begin position="29"/>
        <end position="1208"/>
    </location>
</feature>
<dbReference type="InterPro" id="IPR041624">
    <property type="entry name" value="RGI_lyase"/>
</dbReference>
<feature type="signal peptide" evidence="1">
    <location>
        <begin position="1"/>
        <end position="28"/>
    </location>
</feature>
<keyword evidence="5" id="KW-1185">Reference proteome</keyword>
<dbReference type="PANTHER" id="PTHR43118:SF1">
    <property type="entry name" value="RHAMNOGALACTURONAN LYASE (EUROFUNG)"/>
    <property type="match status" value="1"/>
</dbReference>
<accession>A0ABV1E0R1</accession>